<dbReference type="InterPro" id="IPR036736">
    <property type="entry name" value="ACP-like_sf"/>
</dbReference>
<proteinExistence type="predicted"/>
<evidence type="ECO:0000313" key="3">
    <source>
        <dbReference type="Proteomes" id="UP000000849"/>
    </source>
</evidence>
<dbReference type="HOGENOM" id="CLU_2541221_0_0_11"/>
<dbReference type="OrthoDB" id="3192863at2"/>
<reference evidence="2 3" key="1">
    <citation type="journal article" date="2010" name="Stand. Genomic Sci.">
        <title>Complete genome sequence of Cellulomonas flavigena type strain (134).</title>
        <authorList>
            <person name="Abt B."/>
            <person name="Foster B."/>
            <person name="Lapidus A."/>
            <person name="Clum A."/>
            <person name="Sun H."/>
            <person name="Pukall R."/>
            <person name="Lucas S."/>
            <person name="Glavina Del Rio T."/>
            <person name="Nolan M."/>
            <person name="Tice H."/>
            <person name="Cheng J.F."/>
            <person name="Pitluck S."/>
            <person name="Liolios K."/>
            <person name="Ivanova N."/>
            <person name="Mavromatis K."/>
            <person name="Ovchinnikova G."/>
            <person name="Pati A."/>
            <person name="Goodwin L."/>
            <person name="Chen A."/>
            <person name="Palaniappan K."/>
            <person name="Land M."/>
            <person name="Hauser L."/>
            <person name="Chang Y.J."/>
            <person name="Jeffries C.D."/>
            <person name="Rohde M."/>
            <person name="Goker M."/>
            <person name="Woyke T."/>
            <person name="Bristow J."/>
            <person name="Eisen J.A."/>
            <person name="Markowitz V."/>
            <person name="Hugenholtz P."/>
            <person name="Kyrpides N.C."/>
            <person name="Klenk H.P."/>
        </authorList>
    </citation>
    <scope>NUCLEOTIDE SEQUENCE [LARGE SCALE GENOMIC DNA]</scope>
    <source>
        <strain evidence="3">ATCC 482 / DSM 20109 / BCRC 11376 / JCM 18109 / NBRC 3775 / NCIMB 8073 / NRS 134</strain>
    </source>
</reference>
<dbReference type="Proteomes" id="UP000000849">
    <property type="component" value="Chromosome"/>
</dbReference>
<keyword evidence="3" id="KW-1185">Reference proteome</keyword>
<gene>
    <name evidence="2" type="ordered locus">Cfla_3332</name>
</gene>
<dbReference type="eggNOG" id="ENOG50303XW">
    <property type="taxonomic scope" value="Bacteria"/>
</dbReference>
<dbReference type="SUPFAM" id="SSF47336">
    <property type="entry name" value="ACP-like"/>
    <property type="match status" value="1"/>
</dbReference>
<evidence type="ECO:0000313" key="2">
    <source>
        <dbReference type="EMBL" id="ADG76211.1"/>
    </source>
</evidence>
<dbReference type="InterPro" id="IPR009081">
    <property type="entry name" value="PP-bd_ACP"/>
</dbReference>
<evidence type="ECO:0000259" key="1">
    <source>
        <dbReference type="PROSITE" id="PS50075"/>
    </source>
</evidence>
<dbReference type="Pfam" id="PF00550">
    <property type="entry name" value="PP-binding"/>
    <property type="match status" value="1"/>
</dbReference>
<dbReference type="EMBL" id="CP001964">
    <property type="protein sequence ID" value="ADG76211.1"/>
    <property type="molecule type" value="Genomic_DNA"/>
</dbReference>
<feature type="domain" description="Carrier" evidence="1">
    <location>
        <begin position="5"/>
        <end position="85"/>
    </location>
</feature>
<name>D5UC52_CELFN</name>
<dbReference type="KEGG" id="cfl:Cfla_3332"/>
<organism evidence="2 3">
    <name type="scientific">Cellulomonas flavigena (strain ATCC 482 / DSM 20109 / BCRC 11376 / JCM 18109 / NBRC 3775 / NCIMB 8073 / NRS 134)</name>
    <dbReference type="NCBI Taxonomy" id="446466"/>
    <lineage>
        <taxon>Bacteria</taxon>
        <taxon>Bacillati</taxon>
        <taxon>Actinomycetota</taxon>
        <taxon>Actinomycetes</taxon>
        <taxon>Micrococcales</taxon>
        <taxon>Cellulomonadaceae</taxon>
        <taxon>Cellulomonas</taxon>
    </lineage>
</organism>
<dbReference type="AlphaFoldDB" id="D5UC52"/>
<dbReference type="STRING" id="446466.Cfla_3332"/>
<sequence length="89" mass="9456">MTTSASRTLTDTDFAALLHGVGLDRRRGPESWSTTFADLDLDSLARVELASRIKGRLGVEVEDRVTADSTPAEVLDLVNDLAGARAGLA</sequence>
<accession>D5UC52</accession>
<protein>
    <recommendedName>
        <fullName evidence="1">Carrier domain-containing protein</fullName>
    </recommendedName>
</protein>
<dbReference type="RefSeq" id="WP_013118540.1">
    <property type="nucleotide sequence ID" value="NC_014151.1"/>
</dbReference>
<dbReference type="Gene3D" id="1.10.1200.10">
    <property type="entry name" value="ACP-like"/>
    <property type="match status" value="1"/>
</dbReference>
<dbReference type="PROSITE" id="PS50075">
    <property type="entry name" value="CARRIER"/>
    <property type="match status" value="1"/>
</dbReference>